<comment type="caution">
    <text evidence="1">The sequence shown here is derived from an EMBL/GenBank/DDBJ whole genome shotgun (WGS) entry which is preliminary data.</text>
</comment>
<gene>
    <name evidence="1" type="ORF">GCM10009682_19370</name>
</gene>
<evidence type="ECO:0000313" key="1">
    <source>
        <dbReference type="EMBL" id="GAA1797836.1"/>
    </source>
</evidence>
<keyword evidence="2" id="KW-1185">Reference proteome</keyword>
<dbReference type="EMBL" id="BAAALT010000050">
    <property type="protein sequence ID" value="GAA1797836.1"/>
    <property type="molecule type" value="Genomic_DNA"/>
</dbReference>
<evidence type="ECO:0000313" key="2">
    <source>
        <dbReference type="Proteomes" id="UP001500218"/>
    </source>
</evidence>
<name>A0ABP4Y129_9ACTN</name>
<dbReference type="RefSeq" id="WP_344128563.1">
    <property type="nucleotide sequence ID" value="NZ_BAAALT010000050.1"/>
</dbReference>
<reference evidence="2" key="1">
    <citation type="journal article" date="2019" name="Int. J. Syst. Evol. Microbiol.">
        <title>The Global Catalogue of Microorganisms (GCM) 10K type strain sequencing project: providing services to taxonomists for standard genome sequencing and annotation.</title>
        <authorList>
            <consortium name="The Broad Institute Genomics Platform"/>
            <consortium name="The Broad Institute Genome Sequencing Center for Infectious Disease"/>
            <person name="Wu L."/>
            <person name="Ma J."/>
        </authorList>
    </citation>
    <scope>NUCLEOTIDE SEQUENCE [LARGE SCALE GENOMIC DNA]</scope>
    <source>
        <strain evidence="2">JCM 13250</strain>
    </source>
</reference>
<dbReference type="Proteomes" id="UP001500218">
    <property type="component" value="Unassembled WGS sequence"/>
</dbReference>
<organism evidence="1 2">
    <name type="scientific">Luedemannella flava</name>
    <dbReference type="NCBI Taxonomy" id="349316"/>
    <lineage>
        <taxon>Bacteria</taxon>
        <taxon>Bacillati</taxon>
        <taxon>Actinomycetota</taxon>
        <taxon>Actinomycetes</taxon>
        <taxon>Micromonosporales</taxon>
        <taxon>Micromonosporaceae</taxon>
        <taxon>Luedemannella</taxon>
    </lineage>
</organism>
<accession>A0ABP4Y129</accession>
<proteinExistence type="predicted"/>
<sequence length="51" mass="5924">MVWNPQRLDPDRHRRRLEVLAALANAKALRERAGSVRRVGRLVVPRRRVVG</sequence>
<protein>
    <submittedName>
        <fullName evidence="1">Uncharacterized protein</fullName>
    </submittedName>
</protein>